<dbReference type="Proteomes" id="UP000322667">
    <property type="component" value="Chromosome D02"/>
</dbReference>
<dbReference type="AlphaFoldDB" id="A0A5D2LZR6"/>
<protein>
    <submittedName>
        <fullName evidence="1">Uncharacterized protein</fullName>
    </submittedName>
</protein>
<dbReference type="EMBL" id="CM017624">
    <property type="protein sequence ID" value="TYH84574.1"/>
    <property type="molecule type" value="Genomic_DNA"/>
</dbReference>
<organism evidence="1 2">
    <name type="scientific">Gossypium tomentosum</name>
    <name type="common">Hawaiian cotton</name>
    <name type="synonym">Gossypium sandvicense</name>
    <dbReference type="NCBI Taxonomy" id="34277"/>
    <lineage>
        <taxon>Eukaryota</taxon>
        <taxon>Viridiplantae</taxon>
        <taxon>Streptophyta</taxon>
        <taxon>Embryophyta</taxon>
        <taxon>Tracheophyta</taxon>
        <taxon>Spermatophyta</taxon>
        <taxon>Magnoliopsida</taxon>
        <taxon>eudicotyledons</taxon>
        <taxon>Gunneridae</taxon>
        <taxon>Pentapetalae</taxon>
        <taxon>rosids</taxon>
        <taxon>malvids</taxon>
        <taxon>Malvales</taxon>
        <taxon>Malvaceae</taxon>
        <taxon>Malvoideae</taxon>
        <taxon>Gossypium</taxon>
    </lineage>
</organism>
<proteinExistence type="predicted"/>
<reference evidence="1 2" key="1">
    <citation type="submission" date="2019-07" db="EMBL/GenBank/DDBJ databases">
        <title>WGS assembly of Gossypium tomentosum.</title>
        <authorList>
            <person name="Chen Z.J."/>
            <person name="Sreedasyam A."/>
            <person name="Ando A."/>
            <person name="Song Q."/>
            <person name="De L."/>
            <person name="Hulse-Kemp A."/>
            <person name="Ding M."/>
            <person name="Ye W."/>
            <person name="Kirkbride R."/>
            <person name="Jenkins J."/>
            <person name="Plott C."/>
            <person name="Lovell J."/>
            <person name="Lin Y.-M."/>
            <person name="Vaughn R."/>
            <person name="Liu B."/>
            <person name="Li W."/>
            <person name="Simpson S."/>
            <person name="Scheffler B."/>
            <person name="Saski C."/>
            <person name="Grover C."/>
            <person name="Hu G."/>
            <person name="Conover J."/>
            <person name="Carlson J."/>
            <person name="Shu S."/>
            <person name="Boston L."/>
            <person name="Williams M."/>
            <person name="Peterson D."/>
            <person name="Mcgee K."/>
            <person name="Jones D."/>
            <person name="Wendel J."/>
            <person name="Stelly D."/>
            <person name="Grimwood J."/>
            <person name="Schmutz J."/>
        </authorList>
    </citation>
    <scope>NUCLEOTIDE SEQUENCE [LARGE SCALE GENOMIC DNA]</scope>
    <source>
        <strain evidence="1">7179.01</strain>
    </source>
</reference>
<keyword evidence="2" id="KW-1185">Reference proteome</keyword>
<evidence type="ECO:0000313" key="2">
    <source>
        <dbReference type="Proteomes" id="UP000322667"/>
    </source>
</evidence>
<evidence type="ECO:0000313" key="1">
    <source>
        <dbReference type="EMBL" id="TYH84574.1"/>
    </source>
</evidence>
<sequence length="57" mass="6308">MAAKFKKCMMLCCSAKVSTTSKRNRGSSGQPSLCSFTFGHAKQDSLDLCQRKITIEF</sequence>
<accession>A0A5D2LZR6</accession>
<gene>
    <name evidence="1" type="ORF">ES332_D02G205600v1</name>
</gene>
<name>A0A5D2LZR6_GOSTO</name>